<sequence>MTRLSMNSRRPSKLIALLGAALMAGTGAAYAQAPTQGPAGATQAGPATPGAERGDGPRMGRERGGRHHMQRGHHGPRGGHHGQMMRMFSPAKVAGALAAIETGIGVQPDQMAAWRTFSGALVAFADGAQPPYMGPRRGGRMMMPNAGAAPEAPGAFEDSQLEETIEDQVELPGDDADEGADSVDTADDADDTVAAEAAGPGFMMLDRMADRAIEQGERAETLKAALADLQQTLTPEQIDTARSLVRSMMRDARKEHRAEMRERRGGRDGEMRHGKPGHGEHHRNHAEDGKGKGPKHDRD</sequence>
<proteinExistence type="predicted"/>
<evidence type="ECO:0000313" key="4">
    <source>
        <dbReference type="Proteomes" id="UP000476332"/>
    </source>
</evidence>
<evidence type="ECO:0000313" key="3">
    <source>
        <dbReference type="EMBL" id="NDV88447.1"/>
    </source>
</evidence>
<dbReference type="RefSeq" id="WP_163045283.1">
    <property type="nucleotide sequence ID" value="NZ_JAAAMJ010000016.1"/>
</dbReference>
<reference evidence="3 4" key="1">
    <citation type="submission" date="2020-01" db="EMBL/GenBank/DDBJ databases">
        <title>Genomes of bacteria type strains.</title>
        <authorList>
            <person name="Chen J."/>
            <person name="Zhu S."/>
            <person name="Chen J."/>
        </authorList>
    </citation>
    <scope>NUCLEOTIDE SEQUENCE [LARGE SCALE GENOMIC DNA]</scope>
    <source>
        <strain evidence="3 4">KCTC 52919</strain>
    </source>
</reference>
<feature type="region of interest" description="Disordered" evidence="1">
    <location>
        <begin position="250"/>
        <end position="299"/>
    </location>
</feature>
<feature type="compositionally biased region" description="Basic residues" evidence="1">
    <location>
        <begin position="64"/>
        <end position="80"/>
    </location>
</feature>
<organism evidence="3 4">
    <name type="scientific">Aurantimonas aggregata</name>
    <dbReference type="NCBI Taxonomy" id="2047720"/>
    <lineage>
        <taxon>Bacteria</taxon>
        <taxon>Pseudomonadati</taxon>
        <taxon>Pseudomonadota</taxon>
        <taxon>Alphaproteobacteria</taxon>
        <taxon>Hyphomicrobiales</taxon>
        <taxon>Aurantimonadaceae</taxon>
        <taxon>Aurantimonas</taxon>
    </lineage>
</organism>
<feature type="signal peptide" evidence="2">
    <location>
        <begin position="1"/>
        <end position="31"/>
    </location>
</feature>
<gene>
    <name evidence="3" type="ORF">GTW51_17235</name>
</gene>
<feature type="region of interest" description="Disordered" evidence="1">
    <location>
        <begin position="32"/>
        <end position="84"/>
    </location>
</feature>
<feature type="chain" id="PRO_5027016322" description="Spy/CpxP family protein refolding chaperone" evidence="2">
    <location>
        <begin position="32"/>
        <end position="299"/>
    </location>
</feature>
<protein>
    <recommendedName>
        <fullName evidence="5">Spy/CpxP family protein refolding chaperone</fullName>
    </recommendedName>
</protein>
<name>A0A6L9MKT3_9HYPH</name>
<feature type="compositionally biased region" description="Low complexity" evidence="1">
    <location>
        <begin position="32"/>
        <end position="51"/>
    </location>
</feature>
<keyword evidence="2" id="KW-0732">Signal</keyword>
<keyword evidence="4" id="KW-1185">Reference proteome</keyword>
<evidence type="ECO:0000256" key="1">
    <source>
        <dbReference type="SAM" id="MobiDB-lite"/>
    </source>
</evidence>
<feature type="compositionally biased region" description="Basic and acidic residues" evidence="1">
    <location>
        <begin position="52"/>
        <end position="63"/>
    </location>
</feature>
<accession>A0A6L9MKT3</accession>
<evidence type="ECO:0008006" key="5">
    <source>
        <dbReference type="Google" id="ProtNLM"/>
    </source>
</evidence>
<dbReference type="AlphaFoldDB" id="A0A6L9MKT3"/>
<dbReference type="EMBL" id="JAAAMJ010000016">
    <property type="protein sequence ID" value="NDV88447.1"/>
    <property type="molecule type" value="Genomic_DNA"/>
</dbReference>
<comment type="caution">
    <text evidence="3">The sequence shown here is derived from an EMBL/GenBank/DDBJ whole genome shotgun (WGS) entry which is preliminary data.</text>
</comment>
<dbReference type="Proteomes" id="UP000476332">
    <property type="component" value="Unassembled WGS sequence"/>
</dbReference>
<evidence type="ECO:0000256" key="2">
    <source>
        <dbReference type="SAM" id="SignalP"/>
    </source>
</evidence>